<dbReference type="Proteomes" id="UP000426444">
    <property type="component" value="Chromosome"/>
</dbReference>
<accession>A0A6I6DDF0</accession>
<gene>
    <name evidence="1" type="ORF">SYNTR_0713</name>
</gene>
<evidence type="ECO:0000313" key="1">
    <source>
        <dbReference type="EMBL" id="QGT99306.1"/>
    </source>
</evidence>
<dbReference type="EMBL" id="CP046457">
    <property type="protein sequence ID" value="QGT99306.1"/>
    <property type="molecule type" value="Genomic_DNA"/>
</dbReference>
<sequence>MNLLLEKEGIFQDINSRVVGERQQQGYKKMTELKAEEWSDILNKINTIEEKLVATFTAEQQKLFMQYSDAYCEKMAFMDDAMYWQGFKDGMGLKEILELLNDE</sequence>
<dbReference type="RefSeq" id="WP_156203220.1">
    <property type="nucleotide sequence ID" value="NZ_CP046457.1"/>
</dbReference>
<dbReference type="AlphaFoldDB" id="A0A6I6DDF0"/>
<protein>
    <submittedName>
        <fullName evidence="1">Uncharacterized protein</fullName>
    </submittedName>
</protein>
<proteinExistence type="predicted"/>
<organism evidence="1 2">
    <name type="scientific">Candidatus Syntrophocurvum alkaliphilum</name>
    <dbReference type="NCBI Taxonomy" id="2293317"/>
    <lineage>
        <taxon>Bacteria</taxon>
        <taxon>Bacillati</taxon>
        <taxon>Bacillota</taxon>
        <taxon>Clostridia</taxon>
        <taxon>Eubacteriales</taxon>
        <taxon>Syntrophomonadaceae</taxon>
        <taxon>Candidatus Syntrophocurvum</taxon>
    </lineage>
</organism>
<keyword evidence="2" id="KW-1185">Reference proteome</keyword>
<reference evidence="2" key="1">
    <citation type="journal article" date="2019" name="Microbiology">
        <title>Complete Genome Sequence of an Uncultured Bacterium of the Candidate Phylum Bipolaricaulota.</title>
        <authorList>
            <person name="Kadnikov V.V."/>
            <person name="Mardanov A.V."/>
            <person name="Beletsky A.V."/>
            <person name="Frank Y.A."/>
            <person name="Karnachuk O.V."/>
            <person name="Ravin N.V."/>
        </authorList>
    </citation>
    <scope>NUCLEOTIDE SEQUENCE [LARGE SCALE GENOMIC DNA]</scope>
</reference>
<dbReference type="KEGG" id="salq:SYNTR_0713"/>
<evidence type="ECO:0000313" key="2">
    <source>
        <dbReference type="Proteomes" id="UP000426444"/>
    </source>
</evidence>
<name>A0A6I6DDF0_9FIRM</name>